<protein>
    <submittedName>
        <fullName evidence="1">BURP domain-containing protein</fullName>
    </submittedName>
</protein>
<accession>A0ACB7UXR0</accession>
<organism evidence="1 2">
    <name type="scientific">Dioscorea alata</name>
    <name type="common">Purple yam</name>
    <dbReference type="NCBI Taxonomy" id="55571"/>
    <lineage>
        <taxon>Eukaryota</taxon>
        <taxon>Viridiplantae</taxon>
        <taxon>Streptophyta</taxon>
        <taxon>Embryophyta</taxon>
        <taxon>Tracheophyta</taxon>
        <taxon>Spermatophyta</taxon>
        <taxon>Magnoliopsida</taxon>
        <taxon>Liliopsida</taxon>
        <taxon>Dioscoreales</taxon>
        <taxon>Dioscoreaceae</taxon>
        <taxon>Dioscorea</taxon>
    </lineage>
</organism>
<evidence type="ECO:0000313" key="2">
    <source>
        <dbReference type="Proteomes" id="UP000827976"/>
    </source>
</evidence>
<reference evidence="2" key="1">
    <citation type="journal article" date="2022" name="Nat. Commun.">
        <title>Chromosome evolution and the genetic basis of agronomically important traits in greater yam.</title>
        <authorList>
            <person name="Bredeson J.V."/>
            <person name="Lyons J.B."/>
            <person name="Oniyinde I.O."/>
            <person name="Okereke N.R."/>
            <person name="Kolade O."/>
            <person name="Nnabue I."/>
            <person name="Nwadili C.O."/>
            <person name="Hribova E."/>
            <person name="Parker M."/>
            <person name="Nwogha J."/>
            <person name="Shu S."/>
            <person name="Carlson J."/>
            <person name="Kariba R."/>
            <person name="Muthemba S."/>
            <person name="Knop K."/>
            <person name="Barton G.J."/>
            <person name="Sherwood A.V."/>
            <person name="Lopez-Montes A."/>
            <person name="Asiedu R."/>
            <person name="Jamnadass R."/>
            <person name="Muchugi A."/>
            <person name="Goodstein D."/>
            <person name="Egesi C.N."/>
            <person name="Featherston J."/>
            <person name="Asfaw A."/>
            <person name="Simpson G.G."/>
            <person name="Dolezel J."/>
            <person name="Hendre P.S."/>
            <person name="Van Deynze A."/>
            <person name="Kumar P.L."/>
            <person name="Obidiegwu J.E."/>
            <person name="Bhattacharjee R."/>
            <person name="Rokhsar D.S."/>
        </authorList>
    </citation>
    <scope>NUCLEOTIDE SEQUENCE [LARGE SCALE GENOMIC DNA]</scope>
    <source>
        <strain evidence="2">cv. TDa95/00328</strain>
    </source>
</reference>
<proteinExistence type="predicted"/>
<sequence>MLLNSPVPRAILDLISSGSLIASPQVYEIAQQYPVSDTGVVFHWGQGKVDLNLGSKFDIQFIKMTYGSLFISRSHANTFTFSLNKLLEILTCFQVKLRSFMANAMKKILVEYEVSSMEGKGTFCATSLEYMMEFNMMCLGIRDVQASSITVNEQNDDAEMKLSYSVALTNVRVMDGEKLKHWSEMMKRRTGEDELDEEKTGTIVNAGKPGGSGIKFNVGHGGVGENDDLRNVYVGSETQVYDDPNAAFFFLEIDLNLGSKLNLQFTMTISESLFISLKLRSVTACAMKKTLVECEVSATERESKFHATLLESITKFNMMSLGTRDVVAPTGVCAMGREKLVAYHAQPYLYTVFHYQVTGKSKVYTVALKGNDGMKMDDITLFSFYMLKVKHGSSLVCHFIPENHVLWTIRK</sequence>
<dbReference type="EMBL" id="CM037023">
    <property type="protein sequence ID" value="KAH7665694.1"/>
    <property type="molecule type" value="Genomic_DNA"/>
</dbReference>
<gene>
    <name evidence="1" type="ORF">IHE45_13G049300</name>
</gene>
<comment type="caution">
    <text evidence="1">The sequence shown here is derived from an EMBL/GenBank/DDBJ whole genome shotgun (WGS) entry which is preliminary data.</text>
</comment>
<dbReference type="Proteomes" id="UP000827976">
    <property type="component" value="Chromosome 13"/>
</dbReference>
<keyword evidence="2" id="KW-1185">Reference proteome</keyword>
<evidence type="ECO:0000313" key="1">
    <source>
        <dbReference type="EMBL" id="KAH7665694.1"/>
    </source>
</evidence>
<name>A0ACB7UXR0_DIOAL</name>